<evidence type="ECO:0000256" key="2">
    <source>
        <dbReference type="ARBA" id="ARBA00022448"/>
    </source>
</evidence>
<dbReference type="STRING" id="659014.SAMN04487996_111320"/>
<keyword evidence="4" id="KW-0812">Transmembrane</keyword>
<evidence type="ECO:0000256" key="5">
    <source>
        <dbReference type="ARBA" id="ARBA00023136"/>
    </source>
</evidence>
<keyword evidence="2" id="KW-0813">Transport</keyword>
<dbReference type="AlphaFoldDB" id="A0A1G7MMS3"/>
<dbReference type="SUPFAM" id="SSF56935">
    <property type="entry name" value="Porins"/>
    <property type="match status" value="1"/>
</dbReference>
<gene>
    <name evidence="7" type="ORF">SAMN04487996_111320</name>
</gene>
<reference evidence="8" key="1">
    <citation type="submission" date="2016-10" db="EMBL/GenBank/DDBJ databases">
        <authorList>
            <person name="Varghese N."/>
            <person name="Submissions S."/>
        </authorList>
    </citation>
    <scope>NUCLEOTIDE SEQUENCE [LARGE SCALE GENOMIC DNA]</scope>
    <source>
        <strain evidence="8">DSM 25329</strain>
    </source>
</reference>
<accession>A0A1G7MMS3</accession>
<evidence type="ECO:0000256" key="4">
    <source>
        <dbReference type="ARBA" id="ARBA00022692"/>
    </source>
</evidence>
<organism evidence="7 8">
    <name type="scientific">Dyadobacter soli</name>
    <dbReference type="NCBI Taxonomy" id="659014"/>
    <lineage>
        <taxon>Bacteria</taxon>
        <taxon>Pseudomonadati</taxon>
        <taxon>Bacteroidota</taxon>
        <taxon>Cytophagia</taxon>
        <taxon>Cytophagales</taxon>
        <taxon>Spirosomataceae</taxon>
        <taxon>Dyadobacter</taxon>
    </lineage>
</organism>
<keyword evidence="6" id="KW-0998">Cell outer membrane</keyword>
<evidence type="ECO:0000313" key="8">
    <source>
        <dbReference type="Proteomes" id="UP000198748"/>
    </source>
</evidence>
<evidence type="ECO:0000256" key="1">
    <source>
        <dbReference type="ARBA" id="ARBA00004571"/>
    </source>
</evidence>
<dbReference type="Gene3D" id="2.40.170.20">
    <property type="entry name" value="TonB-dependent receptor, beta-barrel domain"/>
    <property type="match status" value="1"/>
</dbReference>
<dbReference type="GO" id="GO:0009279">
    <property type="term" value="C:cell outer membrane"/>
    <property type="evidence" value="ECO:0007669"/>
    <property type="project" value="UniProtKB-SubCell"/>
</dbReference>
<sequence>MNESQLRNGIVTVNIYDSFTSKQYNDALNTEAPTEDGNNGAIPSYNILNMSMNYRWKSWGIGATINNLLNAKYFTHRYDFWGGKFPGAPTTVNVKLSYRVHK</sequence>
<protein>
    <submittedName>
        <fullName evidence="7">TonB dependent receptor</fullName>
    </submittedName>
</protein>
<dbReference type="Proteomes" id="UP000198748">
    <property type="component" value="Unassembled WGS sequence"/>
</dbReference>
<keyword evidence="5" id="KW-0472">Membrane</keyword>
<comment type="subcellular location">
    <subcellularLocation>
        <location evidence="1">Cell outer membrane</location>
        <topology evidence="1">Multi-pass membrane protein</topology>
    </subcellularLocation>
</comment>
<keyword evidence="3" id="KW-1134">Transmembrane beta strand</keyword>
<dbReference type="PANTHER" id="PTHR30442:SF0">
    <property type="entry name" value="FE(3+) DICITRATE TRANSPORT PROTEIN FECA"/>
    <property type="match status" value="1"/>
</dbReference>
<proteinExistence type="predicted"/>
<keyword evidence="7" id="KW-0675">Receptor</keyword>
<dbReference type="EMBL" id="FNAN01000011">
    <property type="protein sequence ID" value="SDF62906.1"/>
    <property type="molecule type" value="Genomic_DNA"/>
</dbReference>
<evidence type="ECO:0000256" key="3">
    <source>
        <dbReference type="ARBA" id="ARBA00022452"/>
    </source>
</evidence>
<evidence type="ECO:0000256" key="6">
    <source>
        <dbReference type="ARBA" id="ARBA00023237"/>
    </source>
</evidence>
<keyword evidence="8" id="KW-1185">Reference proteome</keyword>
<dbReference type="InterPro" id="IPR036942">
    <property type="entry name" value="Beta-barrel_TonB_sf"/>
</dbReference>
<dbReference type="GO" id="GO:0033214">
    <property type="term" value="P:siderophore-iron import into cell"/>
    <property type="evidence" value="ECO:0007669"/>
    <property type="project" value="TreeGrafter"/>
</dbReference>
<dbReference type="InterPro" id="IPR039426">
    <property type="entry name" value="TonB-dep_rcpt-like"/>
</dbReference>
<name>A0A1G7MMS3_9BACT</name>
<dbReference type="PANTHER" id="PTHR30442">
    <property type="entry name" value="IRON III DICITRATE TRANSPORT PROTEIN FECA"/>
    <property type="match status" value="1"/>
</dbReference>
<evidence type="ECO:0000313" key="7">
    <source>
        <dbReference type="EMBL" id="SDF62906.1"/>
    </source>
</evidence>